<protein>
    <submittedName>
        <fullName evidence="2">Unannotated protein</fullName>
    </submittedName>
</protein>
<keyword evidence="1" id="KW-0472">Membrane</keyword>
<dbReference type="InterPro" id="IPR030808">
    <property type="entry name" value="Glycosyl_04372"/>
</dbReference>
<feature type="transmembrane region" description="Helical" evidence="1">
    <location>
        <begin position="45"/>
        <end position="68"/>
    </location>
</feature>
<proteinExistence type="predicted"/>
<dbReference type="AlphaFoldDB" id="A0A6J6MT32"/>
<organism evidence="2">
    <name type="scientific">freshwater metagenome</name>
    <dbReference type="NCBI Taxonomy" id="449393"/>
    <lineage>
        <taxon>unclassified sequences</taxon>
        <taxon>metagenomes</taxon>
        <taxon>ecological metagenomes</taxon>
    </lineage>
</organism>
<sequence length="426" mass="48336">MKALLLRVKNVANDRVTRVLFYDQTLKKGYASLASFSKLFILRRALITLIAYPFSLACWVFLVLLNLITPVRIYRFKRPQRPGFASVYIEQLEPLCRELQATGHNGFLIFIDASQTTNLELLKLYATHFNLYLDDRVSYARSVFYLMPKFGFPNTVIDHSHYNSNWELPPAKNGNVNKSAAIPKTISVLNLKPLNYVVISYPSINYYLSRDSNIAAESNRFIDPTNSVDALNLLIKNGIEIVRVGVDTEPLPKALKTLPIIDLSGSYRTDSQDLWLFKHCLFAWAMGGVGTWHFAHKFDRPSLVTDSYAQHLGYQASQFSMQLIYDSNSDSILSLKEILSLKAILGRTQEMNSRGLSLIQNSPKQLCDAVEEILAFQNGDNNYSSNDLELLAKYDQISRGLGIPERKISYSRPCISFLRAHKNLLA</sequence>
<name>A0A6J6MT32_9ZZZZ</name>
<keyword evidence="1" id="KW-1133">Transmembrane helix</keyword>
<keyword evidence="1" id="KW-0812">Transmembrane</keyword>
<dbReference type="EMBL" id="CAEZWU010000171">
    <property type="protein sequence ID" value="CAB4675705.1"/>
    <property type="molecule type" value="Genomic_DNA"/>
</dbReference>
<dbReference type="NCBIfam" id="TIGR04372">
    <property type="entry name" value="glycosyl_04372"/>
    <property type="match status" value="1"/>
</dbReference>
<gene>
    <name evidence="2" type="ORF">UFOPK2292_01066</name>
</gene>
<reference evidence="2" key="1">
    <citation type="submission" date="2020-05" db="EMBL/GenBank/DDBJ databases">
        <authorList>
            <person name="Chiriac C."/>
            <person name="Salcher M."/>
            <person name="Ghai R."/>
            <person name="Kavagutti S V."/>
        </authorList>
    </citation>
    <scope>NUCLEOTIDE SEQUENCE</scope>
</reference>
<evidence type="ECO:0000256" key="1">
    <source>
        <dbReference type="SAM" id="Phobius"/>
    </source>
</evidence>
<evidence type="ECO:0000313" key="2">
    <source>
        <dbReference type="EMBL" id="CAB4675705.1"/>
    </source>
</evidence>
<accession>A0A6J6MT32</accession>